<dbReference type="EMBL" id="WTVM01000086">
    <property type="protein sequence ID" value="NMG03987.1"/>
    <property type="molecule type" value="Genomic_DNA"/>
</dbReference>
<dbReference type="Proteomes" id="UP000599523">
    <property type="component" value="Unassembled WGS sequence"/>
</dbReference>
<gene>
    <name evidence="1" type="ORF">GPA21_13575</name>
</gene>
<sequence>MNWGDTLAYIAYKLDPNTLDSIAGTVDMRGYLEWLSQNGYDINMIVQ</sequence>
<accession>A0A972F8L7</accession>
<evidence type="ECO:0000313" key="2">
    <source>
        <dbReference type="Proteomes" id="UP000599523"/>
    </source>
</evidence>
<evidence type="ECO:0000313" key="1">
    <source>
        <dbReference type="EMBL" id="NMG03987.1"/>
    </source>
</evidence>
<dbReference type="AlphaFoldDB" id="A0A972F8L7"/>
<comment type="caution">
    <text evidence="1">The sequence shown here is derived from an EMBL/GenBank/DDBJ whole genome shotgun (WGS) entry which is preliminary data.</text>
</comment>
<name>A0A972F8L7_9RHOO</name>
<protein>
    <submittedName>
        <fullName evidence="1">Uncharacterized protein</fullName>
    </submittedName>
</protein>
<organism evidence="1 2">
    <name type="scientific">Azoarcus taiwanensis</name>
    <dbReference type="NCBI Taxonomy" id="666964"/>
    <lineage>
        <taxon>Bacteria</taxon>
        <taxon>Pseudomonadati</taxon>
        <taxon>Pseudomonadota</taxon>
        <taxon>Betaproteobacteria</taxon>
        <taxon>Rhodocyclales</taxon>
        <taxon>Zoogloeaceae</taxon>
        <taxon>Azoarcus</taxon>
    </lineage>
</organism>
<proteinExistence type="predicted"/>
<dbReference type="RefSeq" id="WP_168988684.1">
    <property type="nucleotide sequence ID" value="NZ_CAWPHM010000315.1"/>
</dbReference>
<keyword evidence="2" id="KW-1185">Reference proteome</keyword>
<reference evidence="1" key="1">
    <citation type="submission" date="2019-12" db="EMBL/GenBank/DDBJ databases">
        <title>Comparative genomics gives insights into the taxonomy of the Azoarcus-Aromatoleum group and reveals separate origins of nif in the plant-associated Azoarcus and non-plant-associated Aromatoleum sub-groups.</title>
        <authorList>
            <person name="Lafos M."/>
            <person name="Maluk M."/>
            <person name="Batista M."/>
            <person name="Junghare M."/>
            <person name="Carmona M."/>
            <person name="Faoro H."/>
            <person name="Cruz L.M."/>
            <person name="Battistoni F."/>
            <person name="De Souza E."/>
            <person name="Pedrosa F."/>
            <person name="Chen W.-M."/>
            <person name="Poole P.S."/>
            <person name="Dixon R.A."/>
            <person name="James E.K."/>
        </authorList>
    </citation>
    <scope>NUCLEOTIDE SEQUENCE</scope>
    <source>
        <strain evidence="1">NSC3</strain>
    </source>
</reference>